<sequence length="172" mass="19587">HKKPKKLMTTINKIRKVEKEGGSRRNGLLIIFFGRIKTLQYVHDLLRKDNIQGIALHSQMSQQKRESQLNLFRCGKCPILLATDVVARGIHIKSVEYIINYDFPGSLEQYVHRCGRAGRNKVSGRVGDDQKDTTSNATVYSFFNREMAPMANDVVELLRSCKAWVDPNLVAL</sequence>
<evidence type="ECO:0000256" key="2">
    <source>
        <dbReference type="ARBA" id="ARBA00022801"/>
    </source>
</evidence>
<evidence type="ECO:0000256" key="3">
    <source>
        <dbReference type="ARBA" id="ARBA00022806"/>
    </source>
</evidence>
<dbReference type="GO" id="GO:0005524">
    <property type="term" value="F:ATP binding"/>
    <property type="evidence" value="ECO:0007669"/>
    <property type="project" value="UniProtKB-KW"/>
</dbReference>
<dbReference type="GO" id="GO:0003724">
    <property type="term" value="F:RNA helicase activity"/>
    <property type="evidence" value="ECO:0007669"/>
    <property type="project" value="TreeGrafter"/>
</dbReference>
<dbReference type="InterPro" id="IPR001650">
    <property type="entry name" value="Helicase_C-like"/>
</dbReference>
<feature type="non-terminal residue" evidence="6">
    <location>
        <position position="172"/>
    </location>
</feature>
<dbReference type="PROSITE" id="PS51194">
    <property type="entry name" value="HELICASE_CTER"/>
    <property type="match status" value="1"/>
</dbReference>
<dbReference type="InterPro" id="IPR027417">
    <property type="entry name" value="P-loop_NTPase"/>
</dbReference>
<proteinExistence type="predicted"/>
<dbReference type="Gene3D" id="3.40.50.300">
    <property type="entry name" value="P-loop containing nucleotide triphosphate hydrolases"/>
    <property type="match status" value="1"/>
</dbReference>
<reference evidence="6 7" key="1">
    <citation type="submission" date="2016-09" db="EMBL/GenBank/DDBJ databases">
        <title>Extensive genetic diversity and differential bi-allelic expression allows diatom success in the polar Southern Ocean.</title>
        <authorList>
            <consortium name="DOE Joint Genome Institute"/>
            <person name="Mock T."/>
            <person name="Otillar R.P."/>
            <person name="Strauss J."/>
            <person name="Dupont C."/>
            <person name="Frickenhaus S."/>
            <person name="Maumus F."/>
            <person name="Mcmullan M."/>
            <person name="Sanges R."/>
            <person name="Schmutz J."/>
            <person name="Toseland A."/>
            <person name="Valas R."/>
            <person name="Veluchamy A."/>
            <person name="Ward B.J."/>
            <person name="Allen A."/>
            <person name="Barry K."/>
            <person name="Falciatore A."/>
            <person name="Ferrante M."/>
            <person name="Fortunato A.E."/>
            <person name="Gloeckner G."/>
            <person name="Gruber A."/>
            <person name="Hipkin R."/>
            <person name="Janech M."/>
            <person name="Kroth P."/>
            <person name="Leese F."/>
            <person name="Lindquist E."/>
            <person name="Lyon B.R."/>
            <person name="Martin J."/>
            <person name="Mayer C."/>
            <person name="Parker M."/>
            <person name="Quesneville H."/>
            <person name="Raymond J."/>
            <person name="Uhlig C."/>
            <person name="Valentin K.U."/>
            <person name="Worden A.Z."/>
            <person name="Armbrust E.V."/>
            <person name="Bowler C."/>
            <person name="Green B."/>
            <person name="Moulton V."/>
            <person name="Van Oosterhout C."/>
            <person name="Grigoriev I."/>
        </authorList>
    </citation>
    <scope>NUCLEOTIDE SEQUENCE [LARGE SCALE GENOMIC DNA]</scope>
    <source>
        <strain evidence="6 7">CCMP1102</strain>
    </source>
</reference>
<evidence type="ECO:0000256" key="1">
    <source>
        <dbReference type="ARBA" id="ARBA00022741"/>
    </source>
</evidence>
<gene>
    <name evidence="6" type="ORF">FRACYDRAFT_143812</name>
</gene>
<evidence type="ECO:0000313" key="7">
    <source>
        <dbReference type="Proteomes" id="UP000095751"/>
    </source>
</evidence>
<dbReference type="Pfam" id="PF00271">
    <property type="entry name" value="Helicase_C"/>
    <property type="match status" value="1"/>
</dbReference>
<dbReference type="GO" id="GO:0005829">
    <property type="term" value="C:cytosol"/>
    <property type="evidence" value="ECO:0007669"/>
    <property type="project" value="TreeGrafter"/>
</dbReference>
<keyword evidence="3 6" id="KW-0347">Helicase</keyword>
<evidence type="ECO:0000259" key="5">
    <source>
        <dbReference type="PROSITE" id="PS51194"/>
    </source>
</evidence>
<dbReference type="EMBL" id="KV784358">
    <property type="protein sequence ID" value="OEU16104.1"/>
    <property type="molecule type" value="Genomic_DNA"/>
</dbReference>
<feature type="domain" description="Helicase C-terminal" evidence="5">
    <location>
        <begin position="9"/>
        <end position="172"/>
    </location>
</feature>
<accession>A0A1E7FD85</accession>
<dbReference type="OrthoDB" id="42585at2759"/>
<feature type="non-terminal residue" evidence="6">
    <location>
        <position position="1"/>
    </location>
</feature>
<dbReference type="Proteomes" id="UP000095751">
    <property type="component" value="Unassembled WGS sequence"/>
</dbReference>
<dbReference type="AlphaFoldDB" id="A0A1E7FD85"/>
<keyword evidence="1" id="KW-0547">Nucleotide-binding</keyword>
<dbReference type="GO" id="GO:0016787">
    <property type="term" value="F:hydrolase activity"/>
    <property type="evidence" value="ECO:0007669"/>
    <property type="project" value="UniProtKB-KW"/>
</dbReference>
<keyword evidence="4" id="KW-0067">ATP-binding</keyword>
<protein>
    <submittedName>
        <fullName evidence="6">Helicase_C-domain-containing protein</fullName>
    </submittedName>
</protein>
<dbReference type="CDD" id="cd18787">
    <property type="entry name" value="SF2_C_DEAD"/>
    <property type="match status" value="1"/>
</dbReference>
<dbReference type="SUPFAM" id="SSF52540">
    <property type="entry name" value="P-loop containing nucleoside triphosphate hydrolases"/>
    <property type="match status" value="1"/>
</dbReference>
<dbReference type="PANTHER" id="PTHR47959:SF1">
    <property type="entry name" value="ATP-DEPENDENT RNA HELICASE DBPA"/>
    <property type="match status" value="1"/>
</dbReference>
<organism evidence="6 7">
    <name type="scientific">Fragilariopsis cylindrus CCMP1102</name>
    <dbReference type="NCBI Taxonomy" id="635003"/>
    <lineage>
        <taxon>Eukaryota</taxon>
        <taxon>Sar</taxon>
        <taxon>Stramenopiles</taxon>
        <taxon>Ochrophyta</taxon>
        <taxon>Bacillariophyta</taxon>
        <taxon>Bacillariophyceae</taxon>
        <taxon>Bacillariophycidae</taxon>
        <taxon>Bacillariales</taxon>
        <taxon>Bacillariaceae</taxon>
        <taxon>Fragilariopsis</taxon>
    </lineage>
</organism>
<dbReference type="InterPro" id="IPR050079">
    <property type="entry name" value="DEAD_box_RNA_helicase"/>
</dbReference>
<keyword evidence="2" id="KW-0378">Hydrolase</keyword>
<keyword evidence="7" id="KW-1185">Reference proteome</keyword>
<evidence type="ECO:0000313" key="6">
    <source>
        <dbReference type="EMBL" id="OEU16104.1"/>
    </source>
</evidence>
<dbReference type="PANTHER" id="PTHR47959">
    <property type="entry name" value="ATP-DEPENDENT RNA HELICASE RHLE-RELATED"/>
    <property type="match status" value="1"/>
</dbReference>
<evidence type="ECO:0000256" key="4">
    <source>
        <dbReference type="ARBA" id="ARBA00022840"/>
    </source>
</evidence>
<dbReference type="InParanoid" id="A0A1E7FD85"/>
<dbReference type="KEGG" id="fcy:FRACYDRAFT_143812"/>
<dbReference type="SMART" id="SM00490">
    <property type="entry name" value="HELICc"/>
    <property type="match status" value="1"/>
</dbReference>
<name>A0A1E7FD85_9STRA</name>